<dbReference type="Proteomes" id="UP000054893">
    <property type="component" value="Unassembled WGS sequence"/>
</dbReference>
<accession>A0A158H7W5</accession>
<protein>
    <submittedName>
        <fullName evidence="1">Uncharacterized protein</fullName>
    </submittedName>
</protein>
<name>A0A158H7W5_CABSO</name>
<proteinExistence type="predicted"/>
<gene>
    <name evidence="1" type="ORF">AWB64_04240</name>
</gene>
<evidence type="ECO:0000313" key="1">
    <source>
        <dbReference type="EMBL" id="SAL40069.1"/>
    </source>
</evidence>
<dbReference type="EMBL" id="FCOC02000014">
    <property type="protein sequence ID" value="SAL40069.1"/>
    <property type="molecule type" value="Genomic_DNA"/>
</dbReference>
<dbReference type="AlphaFoldDB" id="A0A158H7W5"/>
<sequence length="323" mass="35847">MLNRISHFAGAAADTLRELKWIEYRGWNALSMREGTVELVVVPAIGGRLMSIRHEGVELAYVNDALAGRVPDWSVEQWRALCGEWNFPLWGGGKTWIAPESEWPDGAPQRDLDSGPYEVTDTWFDNRSMGIELLSPVCRQSGLQVRRRIALSASDGAWTTSHELSNRGESARSCAIWDVLMLRRPGRVETGIENGQQDWRVSVMPFLAKGPLGDVRDSGFVTGSNSHVTTQCTDAVEFKLGINNSPGVMHVVFDLPDAKLTLSRRFPVLPEARYAHGSPLEIFNAPKLPYFEIESHGPLVFLRPGESTTLDVHEAVGGVEKLR</sequence>
<dbReference type="RefSeq" id="WP_060857326.1">
    <property type="nucleotide sequence ID" value="NZ_FCOC02000014.1"/>
</dbReference>
<evidence type="ECO:0000313" key="2">
    <source>
        <dbReference type="Proteomes" id="UP000054893"/>
    </source>
</evidence>
<organism evidence="1 2">
    <name type="scientific">Caballeronia sordidicola</name>
    <name type="common">Burkholderia sordidicola</name>
    <dbReference type="NCBI Taxonomy" id="196367"/>
    <lineage>
        <taxon>Bacteria</taxon>
        <taxon>Pseudomonadati</taxon>
        <taxon>Pseudomonadota</taxon>
        <taxon>Betaproteobacteria</taxon>
        <taxon>Burkholderiales</taxon>
        <taxon>Burkholderiaceae</taxon>
        <taxon>Caballeronia</taxon>
    </lineage>
</organism>
<reference evidence="1 2" key="1">
    <citation type="submission" date="2016-01" db="EMBL/GenBank/DDBJ databases">
        <authorList>
            <person name="Oliw E.H."/>
        </authorList>
    </citation>
    <scope>NUCLEOTIDE SEQUENCE [LARGE SCALE GENOMIC DNA]</scope>
    <source>
        <strain evidence="1">LMG 22029</strain>
    </source>
</reference>
<dbReference type="OrthoDB" id="5914937at2"/>